<reference evidence="3 4" key="1">
    <citation type="journal article" date="2012" name="Stand. Genomic Sci.">
        <title>Complete genome sequence of the sulfur compounds oxidizing chemolithoautotroph Sulfuricurvum kujiense type strain (YK-1(T)).</title>
        <authorList>
            <person name="Han C."/>
            <person name="Kotsyurbenko O."/>
            <person name="Chertkov O."/>
            <person name="Held B."/>
            <person name="Lapidus A."/>
            <person name="Nolan M."/>
            <person name="Lucas S."/>
            <person name="Hammon N."/>
            <person name="Deshpande S."/>
            <person name="Cheng J.F."/>
            <person name="Tapia R."/>
            <person name="Goodwin L.A."/>
            <person name="Pitluck S."/>
            <person name="Liolios K."/>
            <person name="Pagani I."/>
            <person name="Ivanova N."/>
            <person name="Mavromatis K."/>
            <person name="Mikhailova N."/>
            <person name="Pati A."/>
            <person name="Chen A."/>
            <person name="Palaniappan K."/>
            <person name="Land M."/>
            <person name="Hauser L."/>
            <person name="Chang Y.J."/>
            <person name="Jeffries C.D."/>
            <person name="Brambilla E.M."/>
            <person name="Rohde M."/>
            <person name="Spring S."/>
            <person name="Sikorski J."/>
            <person name="Goker M."/>
            <person name="Woyke T."/>
            <person name="Bristow J."/>
            <person name="Eisen J.A."/>
            <person name="Markowitz V."/>
            <person name="Hugenholtz P."/>
            <person name="Kyrpides N.C."/>
            <person name="Klenk H.P."/>
            <person name="Detter J.C."/>
        </authorList>
    </citation>
    <scope>NUCLEOTIDE SEQUENCE [LARGE SCALE GENOMIC DNA]</scope>
    <source>
        <strain evidence="4">ATCC BAA-921 / DSM 16994 / JCM 11577 / YK-1</strain>
    </source>
</reference>
<dbReference type="InterPro" id="IPR036249">
    <property type="entry name" value="Thioredoxin-like_sf"/>
</dbReference>
<dbReference type="OrthoDB" id="9803749at2"/>
<dbReference type="HOGENOM" id="CLU_116644_2_1_7"/>
<dbReference type="InterPro" id="IPR006660">
    <property type="entry name" value="Arsenate_reductase-like"/>
</dbReference>
<dbReference type="PANTHER" id="PTHR30041:SF8">
    <property type="entry name" value="PROTEIN YFFB"/>
    <property type="match status" value="1"/>
</dbReference>
<protein>
    <submittedName>
        <fullName evidence="3">Arsenate reductase-like protein</fullName>
    </submittedName>
</protein>
<proteinExistence type="inferred from homology"/>
<dbReference type="eggNOG" id="COG1393">
    <property type="taxonomic scope" value="Bacteria"/>
</dbReference>
<dbReference type="Gene3D" id="3.40.30.10">
    <property type="entry name" value="Glutaredoxin"/>
    <property type="match status" value="1"/>
</dbReference>
<dbReference type="PROSITE" id="PS51353">
    <property type="entry name" value="ARSC"/>
    <property type="match status" value="1"/>
</dbReference>
<dbReference type="CDD" id="cd02977">
    <property type="entry name" value="ArsC_family"/>
    <property type="match status" value="1"/>
</dbReference>
<dbReference type="AlphaFoldDB" id="E4TWZ3"/>
<dbReference type="STRING" id="709032.Sulku_1171"/>
<accession>E4TWZ3</accession>
<dbReference type="InterPro" id="IPR006504">
    <property type="entry name" value="Tscrpt_reg_Spx/MgsR"/>
</dbReference>
<evidence type="ECO:0000313" key="4">
    <source>
        <dbReference type="Proteomes" id="UP000008721"/>
    </source>
</evidence>
<dbReference type="EMBL" id="CP002355">
    <property type="protein sequence ID" value="ADR33834.1"/>
    <property type="molecule type" value="Genomic_DNA"/>
</dbReference>
<gene>
    <name evidence="3" type="ordered locus">Sulku_1171</name>
</gene>
<comment type="similarity">
    <text evidence="1 2">Belongs to the ArsC family.</text>
</comment>
<evidence type="ECO:0000256" key="2">
    <source>
        <dbReference type="PROSITE-ProRule" id="PRU01282"/>
    </source>
</evidence>
<dbReference type="PANTHER" id="PTHR30041">
    <property type="entry name" value="ARSENATE REDUCTASE"/>
    <property type="match status" value="1"/>
</dbReference>
<keyword evidence="4" id="KW-1185">Reference proteome</keyword>
<sequence>MVDVYGIKSCGSVQKALRFLDARGIAYTFHDFKTAPVSDKKILDWTAKVPLSTLLNTKGTTYRTLGMKNHELDDNGKIEWMGNHNLLIKRPVIEYKDALVVGYDESYYEGIFRS</sequence>
<dbReference type="KEGG" id="sku:Sulku_1171"/>
<name>E4TWZ3_SULKY</name>
<evidence type="ECO:0000313" key="3">
    <source>
        <dbReference type="EMBL" id="ADR33834.1"/>
    </source>
</evidence>
<dbReference type="SUPFAM" id="SSF52833">
    <property type="entry name" value="Thioredoxin-like"/>
    <property type="match status" value="1"/>
</dbReference>
<organism evidence="3 4">
    <name type="scientific">Sulfuricurvum kujiense (strain ATCC BAA-921 / DSM 16994 / JCM 11577 / YK-1)</name>
    <dbReference type="NCBI Taxonomy" id="709032"/>
    <lineage>
        <taxon>Bacteria</taxon>
        <taxon>Pseudomonadati</taxon>
        <taxon>Campylobacterota</taxon>
        <taxon>Epsilonproteobacteria</taxon>
        <taxon>Campylobacterales</taxon>
        <taxon>Sulfurimonadaceae</taxon>
        <taxon>Sulfuricurvum</taxon>
    </lineage>
</organism>
<evidence type="ECO:0000256" key="1">
    <source>
        <dbReference type="ARBA" id="ARBA00007198"/>
    </source>
</evidence>
<dbReference type="NCBIfam" id="TIGR01617">
    <property type="entry name" value="arsC_related"/>
    <property type="match status" value="1"/>
</dbReference>
<dbReference type="Proteomes" id="UP000008721">
    <property type="component" value="Chromosome"/>
</dbReference>
<dbReference type="Pfam" id="PF03960">
    <property type="entry name" value="ArsC"/>
    <property type="match status" value="1"/>
</dbReference>
<dbReference type="RefSeq" id="WP_013460031.1">
    <property type="nucleotide sequence ID" value="NC_014762.1"/>
</dbReference>